<dbReference type="RefSeq" id="WP_138313467.1">
    <property type="nucleotide sequence ID" value="NZ_CAXSXZ010000008.1"/>
</dbReference>
<dbReference type="Proteomes" id="UP000434223">
    <property type="component" value="Unassembled WGS sequence"/>
</dbReference>
<dbReference type="PANTHER" id="PTHR43245:SF13">
    <property type="entry name" value="UDP-D-APIOSE_UDP-D-XYLOSE SYNTHASE 2"/>
    <property type="match status" value="1"/>
</dbReference>
<organism evidence="2 3">
    <name type="scientific">Hungatella hathewayi</name>
    <dbReference type="NCBI Taxonomy" id="154046"/>
    <lineage>
        <taxon>Bacteria</taxon>
        <taxon>Bacillati</taxon>
        <taxon>Bacillota</taxon>
        <taxon>Clostridia</taxon>
        <taxon>Lachnospirales</taxon>
        <taxon>Lachnospiraceae</taxon>
        <taxon>Hungatella</taxon>
    </lineage>
</organism>
<dbReference type="InterPro" id="IPR050177">
    <property type="entry name" value="Lipid_A_modif_metabolic_enz"/>
</dbReference>
<comment type="caution">
    <text evidence="2">The sequence shown here is derived from an EMBL/GenBank/DDBJ whole genome shotgun (WGS) entry which is preliminary data.</text>
</comment>
<evidence type="ECO:0000313" key="3">
    <source>
        <dbReference type="Proteomes" id="UP000434223"/>
    </source>
</evidence>
<dbReference type="Gene3D" id="3.40.50.720">
    <property type="entry name" value="NAD(P)-binding Rossmann-like Domain"/>
    <property type="match status" value="1"/>
</dbReference>
<protein>
    <submittedName>
        <fullName evidence="2">NAD-dependent epimerase/dehydratase family protein</fullName>
    </submittedName>
</protein>
<dbReference type="InterPro" id="IPR036291">
    <property type="entry name" value="NAD(P)-bd_dom_sf"/>
</dbReference>
<dbReference type="AlphaFoldDB" id="A0AAW9WM52"/>
<name>A0AAW9WM52_9FIRM</name>
<evidence type="ECO:0000313" key="2">
    <source>
        <dbReference type="EMBL" id="MUB65514.1"/>
    </source>
</evidence>
<reference evidence="2 3" key="1">
    <citation type="submission" date="2019-09" db="EMBL/GenBank/DDBJ databases">
        <title>Draft genome sequencing of Hungatella hathewayi 123Y-2.</title>
        <authorList>
            <person name="Lv Q."/>
            <person name="Li S."/>
        </authorList>
    </citation>
    <scope>NUCLEOTIDE SEQUENCE [LARGE SCALE GENOMIC DNA]</scope>
    <source>
        <strain evidence="2 3">123Y-2</strain>
    </source>
</reference>
<sequence>MKISENPIYLSELSGICDKLLGKNGVFLVTGASGLIGSCVVDLLMYANQHCKSNFKVYALSRNLKKMESRFSYIKNKDWISYIAQDICDPLAKRYHYDYIIHAASNADPKMYSLFPAETLLTNIYGTKNVLDYCVSHKKTKVLLTSSFEVYGHIDNADYYSEENSGITNINQIRSSYPESKRCAELLLRCYYQEYGVNGVIARLSSVYGPAMTVNDSKAHAQFIRNAINNKNIVLKSAGTQKRTYTYIIDTIDALLTVLFYGVPGEAYNISNENSIATIAEVAQTIAEISETKVVFDSPEEIEKRGYSNPQDCVLSNDKLRQLGWRGQYTLKDGLEHTIKILMEM</sequence>
<dbReference type="SUPFAM" id="SSF51735">
    <property type="entry name" value="NAD(P)-binding Rossmann-fold domains"/>
    <property type="match status" value="1"/>
</dbReference>
<feature type="domain" description="NAD-dependent epimerase/dehydratase" evidence="1">
    <location>
        <begin position="28"/>
        <end position="270"/>
    </location>
</feature>
<dbReference type="PANTHER" id="PTHR43245">
    <property type="entry name" value="BIFUNCTIONAL POLYMYXIN RESISTANCE PROTEIN ARNA"/>
    <property type="match status" value="1"/>
</dbReference>
<dbReference type="InterPro" id="IPR001509">
    <property type="entry name" value="Epimerase_deHydtase"/>
</dbReference>
<dbReference type="Pfam" id="PF01370">
    <property type="entry name" value="Epimerase"/>
    <property type="match status" value="1"/>
</dbReference>
<proteinExistence type="predicted"/>
<dbReference type="EMBL" id="WNME01000016">
    <property type="protein sequence ID" value="MUB65514.1"/>
    <property type="molecule type" value="Genomic_DNA"/>
</dbReference>
<accession>A0AAW9WM52</accession>
<evidence type="ECO:0000259" key="1">
    <source>
        <dbReference type="Pfam" id="PF01370"/>
    </source>
</evidence>
<gene>
    <name evidence="2" type="ORF">GNE07_21040</name>
</gene>